<protein>
    <submittedName>
        <fullName evidence="1">Uncharacterized protein</fullName>
    </submittedName>
</protein>
<name>A0AAV6QFH7_SOLSE</name>
<dbReference type="AlphaFoldDB" id="A0AAV6QFH7"/>
<organism evidence="1 2">
    <name type="scientific">Solea senegalensis</name>
    <name type="common">Senegalese sole</name>
    <dbReference type="NCBI Taxonomy" id="28829"/>
    <lineage>
        <taxon>Eukaryota</taxon>
        <taxon>Metazoa</taxon>
        <taxon>Chordata</taxon>
        <taxon>Craniata</taxon>
        <taxon>Vertebrata</taxon>
        <taxon>Euteleostomi</taxon>
        <taxon>Actinopterygii</taxon>
        <taxon>Neopterygii</taxon>
        <taxon>Teleostei</taxon>
        <taxon>Neoteleostei</taxon>
        <taxon>Acanthomorphata</taxon>
        <taxon>Carangaria</taxon>
        <taxon>Pleuronectiformes</taxon>
        <taxon>Pleuronectoidei</taxon>
        <taxon>Soleidae</taxon>
        <taxon>Solea</taxon>
    </lineage>
</organism>
<proteinExistence type="predicted"/>
<gene>
    <name evidence="1" type="ORF">JOB18_049657</name>
</gene>
<dbReference type="EMBL" id="JAGKHQ010000018">
    <property type="protein sequence ID" value="KAG7487237.1"/>
    <property type="molecule type" value="Genomic_DNA"/>
</dbReference>
<accession>A0AAV6QFH7</accession>
<dbReference type="Proteomes" id="UP000693946">
    <property type="component" value="Linkage Group LG6"/>
</dbReference>
<evidence type="ECO:0000313" key="2">
    <source>
        <dbReference type="Proteomes" id="UP000693946"/>
    </source>
</evidence>
<comment type="caution">
    <text evidence="1">The sequence shown here is derived from an EMBL/GenBank/DDBJ whole genome shotgun (WGS) entry which is preliminary data.</text>
</comment>
<keyword evidence="2" id="KW-1185">Reference proteome</keyword>
<evidence type="ECO:0000313" key="1">
    <source>
        <dbReference type="EMBL" id="KAG7487237.1"/>
    </source>
</evidence>
<reference evidence="1 2" key="1">
    <citation type="journal article" date="2021" name="Sci. Rep.">
        <title>Chromosome anchoring in Senegalese sole (Solea senegalensis) reveals sex-associated markers and genome rearrangements in flatfish.</title>
        <authorList>
            <person name="Guerrero-Cozar I."/>
            <person name="Gomez-Garrido J."/>
            <person name="Berbel C."/>
            <person name="Martinez-Blanch J.F."/>
            <person name="Alioto T."/>
            <person name="Claros M.G."/>
            <person name="Gagnaire P.A."/>
            <person name="Manchado M."/>
        </authorList>
    </citation>
    <scope>NUCLEOTIDE SEQUENCE [LARGE SCALE GENOMIC DNA]</scope>
    <source>
        <strain evidence="1">Sse05_10M</strain>
    </source>
</reference>
<sequence length="127" mass="14322">MMRHACPVKHKTEKAKFSRINYKEIDNFVILIIRFCCAFSDCNRCQIIHSGLIENVAPCPSHPSPLIHRVFAHHRQVIDTQTRAKLVASAQGVGLNARSPPPPCLTSRTRQRNQSRIDAATLAFSDF</sequence>